<dbReference type="SMART" id="SM00388">
    <property type="entry name" value="HisKA"/>
    <property type="match status" value="1"/>
</dbReference>
<keyword evidence="7" id="KW-1185">Reference proteome</keyword>
<feature type="coiled-coil region" evidence="4">
    <location>
        <begin position="143"/>
        <end position="174"/>
    </location>
</feature>
<comment type="catalytic activity">
    <reaction evidence="1">
        <text>ATP + protein L-histidine = ADP + protein N-phospho-L-histidine.</text>
        <dbReference type="EC" id="2.7.13.3"/>
    </reaction>
</comment>
<feature type="domain" description="Histidine kinase" evidence="5">
    <location>
        <begin position="2259"/>
        <end position="2496"/>
    </location>
</feature>
<dbReference type="SUPFAM" id="SSF47384">
    <property type="entry name" value="Homodimeric domain of signal transducing histidine kinase"/>
    <property type="match status" value="1"/>
</dbReference>
<dbReference type="Pfam" id="PF02518">
    <property type="entry name" value="HATPase_c"/>
    <property type="match status" value="1"/>
</dbReference>
<proteinExistence type="predicted"/>
<dbReference type="InterPro" id="IPR005467">
    <property type="entry name" value="His_kinase_dom"/>
</dbReference>
<keyword evidence="3" id="KW-0597">Phosphoprotein</keyword>
<dbReference type="InterPro" id="IPR003661">
    <property type="entry name" value="HisK_dim/P_dom"/>
</dbReference>
<dbReference type="PANTHER" id="PTHR43065">
    <property type="entry name" value="SENSOR HISTIDINE KINASE"/>
    <property type="match status" value="1"/>
</dbReference>
<feature type="coiled-coil region" evidence="4">
    <location>
        <begin position="2206"/>
        <end position="2243"/>
    </location>
</feature>
<dbReference type="GO" id="GO:0000155">
    <property type="term" value="F:phosphorelay sensor kinase activity"/>
    <property type="evidence" value="ECO:0007669"/>
    <property type="project" value="InterPro"/>
</dbReference>
<evidence type="ECO:0000313" key="7">
    <source>
        <dbReference type="Proteomes" id="UP000324550"/>
    </source>
</evidence>
<dbReference type="Gene3D" id="3.30.565.10">
    <property type="entry name" value="Histidine kinase-like ATPase, C-terminal domain"/>
    <property type="match status" value="1"/>
</dbReference>
<dbReference type="RefSeq" id="WP_148453855.1">
    <property type="nucleotide sequence ID" value="NZ_VSFC01000022.1"/>
</dbReference>
<organism evidence="6 7">
    <name type="scientific">Formosa maritima</name>
    <dbReference type="NCBI Taxonomy" id="2592046"/>
    <lineage>
        <taxon>Bacteria</taxon>
        <taxon>Pseudomonadati</taxon>
        <taxon>Bacteroidota</taxon>
        <taxon>Flavobacteriia</taxon>
        <taxon>Flavobacteriales</taxon>
        <taxon>Flavobacteriaceae</taxon>
        <taxon>Formosa</taxon>
    </lineage>
</organism>
<dbReference type="InterPro" id="IPR004358">
    <property type="entry name" value="Sig_transdc_His_kin-like_C"/>
</dbReference>
<dbReference type="EC" id="2.7.13.3" evidence="2"/>
<dbReference type="InterPro" id="IPR037401">
    <property type="entry name" value="SnoaL-like"/>
</dbReference>
<accession>A0A5D0GF16</accession>
<dbReference type="Proteomes" id="UP000324550">
    <property type="component" value="Unassembled WGS sequence"/>
</dbReference>
<dbReference type="PANTHER" id="PTHR43065:SF42">
    <property type="entry name" value="TWO-COMPONENT SENSOR PPRA"/>
    <property type="match status" value="1"/>
</dbReference>
<dbReference type="SUPFAM" id="SSF55874">
    <property type="entry name" value="ATPase domain of HSP90 chaperone/DNA topoisomerase II/histidine kinase"/>
    <property type="match status" value="1"/>
</dbReference>
<dbReference type="PROSITE" id="PS50109">
    <property type="entry name" value="HIS_KIN"/>
    <property type="match status" value="1"/>
</dbReference>
<evidence type="ECO:0000313" key="6">
    <source>
        <dbReference type="EMBL" id="TYA57516.1"/>
    </source>
</evidence>
<comment type="caution">
    <text evidence="6">The sequence shown here is derived from an EMBL/GenBank/DDBJ whole genome shotgun (WGS) entry which is preliminary data.</text>
</comment>
<dbReference type="InterPro" id="IPR032710">
    <property type="entry name" value="NTF2-like_dom_sf"/>
</dbReference>
<dbReference type="EMBL" id="VSFC01000022">
    <property type="protein sequence ID" value="TYA57516.1"/>
    <property type="molecule type" value="Genomic_DNA"/>
</dbReference>
<dbReference type="Gene3D" id="1.10.287.130">
    <property type="match status" value="1"/>
</dbReference>
<dbReference type="OrthoDB" id="1931120at2"/>
<dbReference type="SUPFAM" id="SSF54427">
    <property type="entry name" value="NTF2-like"/>
    <property type="match status" value="1"/>
</dbReference>
<sequence length="2496" mass="288119">MKLTKKIETEIWKIYDTWMHSYLNGDIEIYDSFLDNDYHFIGSAKNEEFLNRKDTTQFFADTGDQFAGKTEIRNETKTIEQFGELIFITHIFDGWFLNENDWNYYARFRFSSTLRKTEAGWRFIYQHFSIPDSKTAEGETIGYDKINEENQELREAIQRRTIELEQKNRELEIESSLERVRAIAMGMQKSEDLMSICKIVFDELQALGFTELRNTLIHVFVDEESYFTNYDYSLATGGNINKMPFKGNTTLEKFIKVIRKSDEAFSQLTIKGKELKDWKAFRKTNREYEDKRLDDVKSLHYYNYSVGSSGIGISTYSPISKEKQDLLQRFRNVFQLSYKRYKDISNAEAQAKETRIDLALERVRSQALAMKQSSDLLDIVVTMRNEFTNLGYEAHYFWHMMWLPETYEKAMTSGDGTKIGFVMKLPRHIHGDIPLLANWEKSNKPTVVYAMNVDEALDYVNKMVTLGDFQNIDPQAPTDDDIKHIGGLTFIMARTSHGEIGYSLPGIVENPPKEDINILVKFAGAFDLAHRRFLDLQKSEKQARETQIELALEKVRSRTMAMHKSTDLAAVIENLFYQLKELDLKVISSWVSLVNVEKNNIEIWVSHGETKITPVAVKGADFENFQQEIEAWKNKQEFILIKMPKEVAKKTLKDFFHIKLSLPKEDSQFHLHQLWHEHGFLGLGMWKEASNEEFKILQRFTKVFQQTYTRFLDLQKAEAQARESEIELALERVRARTMAMQHSDELQEASFLLDEQVRALGIKTWGCAFNIYGDKESTEWFGNEAGMLPTYTVPHKGIFKEYYQKGQKGESFFIKEFSGKACEDHYEYMSSLPVIGDVLKNLKKTNKGFPTYQLDHVVYFKYGYLLFITKEHVPESHDIFKRFAKVFEQTYTRFLDLQKAEAQAKEAKIETSLEKVRSRSLAMQNSDELKELIGTVYKELNNLDMDLDRCLIWIMNDDDYSTRLWMANREAEPVSFYIQNHKNPPYKAVLKGWKERNTNWEYHLKGKVKKDWDKFVFEETEMKQFPATLKTMMQATEQSVMSGSFHSFGCLQTAGHKGLSEEQRSILIRFAKVFNQAYTRFSDLQKAEAQAREAQIEVALEKVRSRTMAMQKGEELQDVVVLLYKELIKLGVTNFVSCGYVEINEKTKRQLTWVTNPGGDSLGLFFLPLTGDTHFDSRYDAWKQQQTVFHQTVAGKERRKHLEYAITTFNSKEAEEMVLNQFPDPTVFYCFNFSHGYLHLVCGSELNKEEESLLSRFTKIFEQTYARFLDLKKAEAQAREAQIEAALERVRSRSMAMHNTEELKEVIQVLYNQFVQLNINIEHAGFILDYKENEKMHIWLADEHAVFPEITIPYFDCAHWNSFNEAKKKGQNFFANQLGFEEKNKFYKDMFEFLPDLPEETKATYFKFDALAISTVLLENIGLYIENYSGTPFSDEENKILMRIGKVFQQTYTRFLDLQKAEAQARESEIELVLERVRSRSMAMHNSDELREAGALLFNEITKLGIESITSGYVILEEDEKIGWNYMADPSTGKIMPFATGVFHDKTDNMRSVIKNWKKQEPVFVIEMDEQQTIDHQTFIAEQSINFPISAEELIAVSPAQLKLHAFNFKQGYLLNIGGELLTDDQSDIMLRFTKVFQQTYTRFLDLQKAEAQAREAKIEMALEKVRSRTMAMQHSDELPEAANVLFMEVQGLGIPAWSAGYNILSNDKKSAKCIMSSEGEIQAPFTLPLTEHSSLLPWYKAIKRKDAFFEYEQGGKELVEHYKYMATLPELKQLLRQYDDAGISLPTHQINHLVKFTNGFLLFITYENVPEAHDIFKRFGKVFEQTYTRFLDLQNAEAQAREAQIEAALERVRSRSMAMHKSEEMLEVIEVVAKQLLQLNLKFETVSFGKNNQEGDFKFWLASPGQPKPVLLQVPFLNIRVLNSVKEAQKKGVNFIEDVFTAEENKEWSQHMITFSDLKHFPQIIKDFILNAPGFARSSFLLKNIDLYVGNYRAIPFTKEENAIFSRFAHVFEQSYTRFLDLQKAEAQARESLIEASLERVRSRTLAMQNSEELAQTSVVVFQQLLELGIAPNRLFIGIVNNNGTNIEAWATNEDGSKLGSHFTLQASKNKSIKKMLTGWKQQKKSLVIDMTGKELQDYFQYLNKEMDIPFIHGLEQKRRVQTIAYFSGGLIGMAAAEEQPEETIKLLERFAAVFNLTYTRFNDLKISEAQTKKAEEDLIKLQAAKKSAEDALSELQLTQTQLIQSEKMASLGELTAGIAHEIQNPLNFVNNFSEVSQELIDELKEELENGDMEEVHAILNDVIQNLEKINHHGKRADGIVKGMLQHSRSSSGTKEPTNVNALADEYLRLAYHGLRAKDKSFNATLVTDFDESIGKINIIPQDIGRVVLNLLTNAFYIVNEKKQLNLNGYQPTVNLTTKKNNNMVTISVKDNGNGIPKHVLEKIFQPFFTTKPTGQGTGLGLSMSYDIITKGHGGELKVETKQGVGTEFIIKLPI</sequence>
<evidence type="ECO:0000259" key="5">
    <source>
        <dbReference type="PROSITE" id="PS50109"/>
    </source>
</evidence>
<dbReference type="InterPro" id="IPR036097">
    <property type="entry name" value="HisK_dim/P_sf"/>
</dbReference>
<evidence type="ECO:0000256" key="4">
    <source>
        <dbReference type="SAM" id="Coils"/>
    </source>
</evidence>
<dbReference type="Gene3D" id="3.10.450.50">
    <property type="match status" value="1"/>
</dbReference>
<reference evidence="6 7" key="1">
    <citation type="submission" date="2019-08" db="EMBL/GenBank/DDBJ databases">
        <title>Formosa sediminis sp. nov., isolated from marine sediment.</title>
        <authorList>
            <person name="Cao W.R."/>
        </authorList>
    </citation>
    <scope>NUCLEOTIDE SEQUENCE [LARGE SCALE GENOMIC DNA]</scope>
    <source>
        <strain evidence="6 7">1494</strain>
    </source>
</reference>
<gene>
    <name evidence="6" type="ORF">FVF61_04620</name>
</gene>
<dbReference type="CDD" id="cd00082">
    <property type="entry name" value="HisKA"/>
    <property type="match status" value="1"/>
</dbReference>
<dbReference type="Pfam" id="PF13474">
    <property type="entry name" value="SnoaL_3"/>
    <property type="match status" value="1"/>
</dbReference>
<keyword evidence="4" id="KW-0175">Coiled coil</keyword>
<dbReference type="SMART" id="SM00387">
    <property type="entry name" value="HATPase_c"/>
    <property type="match status" value="1"/>
</dbReference>
<dbReference type="PRINTS" id="PR00344">
    <property type="entry name" value="BCTRLSENSOR"/>
</dbReference>
<dbReference type="InterPro" id="IPR003594">
    <property type="entry name" value="HATPase_dom"/>
</dbReference>
<evidence type="ECO:0000256" key="2">
    <source>
        <dbReference type="ARBA" id="ARBA00012438"/>
    </source>
</evidence>
<name>A0A5D0GF16_9FLAO</name>
<evidence type="ECO:0000256" key="1">
    <source>
        <dbReference type="ARBA" id="ARBA00000085"/>
    </source>
</evidence>
<protein>
    <recommendedName>
        <fullName evidence="2">histidine kinase</fullName>
        <ecNumber evidence="2">2.7.13.3</ecNumber>
    </recommendedName>
</protein>
<evidence type="ECO:0000256" key="3">
    <source>
        <dbReference type="ARBA" id="ARBA00022553"/>
    </source>
</evidence>
<dbReference type="InterPro" id="IPR036890">
    <property type="entry name" value="HATPase_C_sf"/>
</dbReference>